<comment type="similarity">
    <text evidence="2">Belongs to the acyl-CoA dehydrogenase family.</text>
</comment>
<dbReference type="InterPro" id="IPR046373">
    <property type="entry name" value="Acyl-CoA_Oxase/DH_mid-dom_sf"/>
</dbReference>
<proteinExistence type="inferred from homology"/>
<evidence type="ECO:0000313" key="7">
    <source>
        <dbReference type="EMBL" id="WSD04604.1"/>
    </source>
</evidence>
<dbReference type="InterPro" id="IPR009100">
    <property type="entry name" value="AcylCoA_DH/oxidase_NM_dom_sf"/>
</dbReference>
<evidence type="ECO:0000259" key="6">
    <source>
        <dbReference type="Pfam" id="PF00441"/>
    </source>
</evidence>
<reference evidence="7 8" key="1">
    <citation type="submission" date="2022-10" db="EMBL/GenBank/DDBJ databases">
        <title>The complete genomes of actinobacterial strains from the NBC collection.</title>
        <authorList>
            <person name="Joergensen T.S."/>
            <person name="Alvarez Arevalo M."/>
            <person name="Sterndorff E.B."/>
            <person name="Faurdal D."/>
            <person name="Vuksanovic O."/>
            <person name="Mourched A.-S."/>
            <person name="Charusanti P."/>
            <person name="Shaw S."/>
            <person name="Blin K."/>
            <person name="Weber T."/>
        </authorList>
    </citation>
    <scope>NUCLEOTIDE SEQUENCE [LARGE SCALE GENOMIC DNA]</scope>
    <source>
        <strain evidence="7 8">NBC 01753</strain>
    </source>
</reference>
<dbReference type="GeneID" id="91541236"/>
<keyword evidence="5" id="KW-0560">Oxidoreductase</keyword>
<evidence type="ECO:0000256" key="2">
    <source>
        <dbReference type="ARBA" id="ARBA00009347"/>
    </source>
</evidence>
<dbReference type="InterPro" id="IPR036250">
    <property type="entry name" value="AcylCo_DH-like_C"/>
</dbReference>
<evidence type="ECO:0000256" key="5">
    <source>
        <dbReference type="ARBA" id="ARBA00023002"/>
    </source>
</evidence>
<comment type="cofactor">
    <cofactor evidence="1">
        <name>FAD</name>
        <dbReference type="ChEBI" id="CHEBI:57692"/>
    </cofactor>
</comment>
<evidence type="ECO:0000256" key="3">
    <source>
        <dbReference type="ARBA" id="ARBA00022630"/>
    </source>
</evidence>
<dbReference type="PANTHER" id="PTHR43884">
    <property type="entry name" value="ACYL-COA DEHYDROGENASE"/>
    <property type="match status" value="1"/>
</dbReference>
<dbReference type="RefSeq" id="WP_326750922.1">
    <property type="nucleotide sequence ID" value="NZ_CP109134.1"/>
</dbReference>
<dbReference type="PANTHER" id="PTHR43884:SF20">
    <property type="entry name" value="ACYL-COA DEHYDROGENASE FADE28"/>
    <property type="match status" value="1"/>
</dbReference>
<feature type="domain" description="Acyl-CoA dehydrogenase/oxidase C-terminal" evidence="6">
    <location>
        <begin position="224"/>
        <end position="361"/>
    </location>
</feature>
<dbReference type="EMBL" id="CP109134">
    <property type="protein sequence ID" value="WSD04604.1"/>
    <property type="molecule type" value="Genomic_DNA"/>
</dbReference>
<dbReference type="Gene3D" id="2.40.110.10">
    <property type="entry name" value="Butyryl-CoA Dehydrogenase, subunit A, domain 2"/>
    <property type="match status" value="1"/>
</dbReference>
<protein>
    <submittedName>
        <fullName evidence="7">Acyl-CoA/acyl-ACP dehydrogenase</fullName>
    </submittedName>
</protein>
<name>A0ABZ1GEP7_9ACTN</name>
<dbReference type="Proteomes" id="UP001335325">
    <property type="component" value="Chromosome"/>
</dbReference>
<keyword evidence="4" id="KW-0274">FAD</keyword>
<dbReference type="InterPro" id="IPR009075">
    <property type="entry name" value="AcylCo_DH/oxidase_C"/>
</dbReference>
<evidence type="ECO:0000256" key="4">
    <source>
        <dbReference type="ARBA" id="ARBA00022827"/>
    </source>
</evidence>
<dbReference type="SUPFAM" id="SSF47203">
    <property type="entry name" value="Acyl-CoA dehydrogenase C-terminal domain-like"/>
    <property type="match status" value="1"/>
</dbReference>
<dbReference type="SUPFAM" id="SSF56645">
    <property type="entry name" value="Acyl-CoA dehydrogenase NM domain-like"/>
    <property type="match status" value="1"/>
</dbReference>
<evidence type="ECO:0000313" key="8">
    <source>
        <dbReference type="Proteomes" id="UP001335325"/>
    </source>
</evidence>
<organism evidence="7 8">
    <name type="scientific">Streptomyces hirsutus</name>
    <dbReference type="NCBI Taxonomy" id="35620"/>
    <lineage>
        <taxon>Bacteria</taxon>
        <taxon>Bacillati</taxon>
        <taxon>Actinomycetota</taxon>
        <taxon>Actinomycetes</taxon>
        <taxon>Kitasatosporales</taxon>
        <taxon>Streptomycetaceae</taxon>
        <taxon>Streptomyces</taxon>
    </lineage>
</organism>
<dbReference type="Pfam" id="PF00441">
    <property type="entry name" value="Acyl-CoA_dh_1"/>
    <property type="match status" value="1"/>
</dbReference>
<accession>A0ABZ1GEP7</accession>
<keyword evidence="3" id="KW-0285">Flavoprotein</keyword>
<evidence type="ECO:0000256" key="1">
    <source>
        <dbReference type="ARBA" id="ARBA00001974"/>
    </source>
</evidence>
<dbReference type="InterPro" id="IPR037069">
    <property type="entry name" value="AcylCoA_DH/ox_N_sf"/>
</dbReference>
<dbReference type="Gene3D" id="1.20.140.10">
    <property type="entry name" value="Butyryl-CoA Dehydrogenase, subunit A, domain 3"/>
    <property type="match status" value="1"/>
</dbReference>
<gene>
    <name evidence="7" type="ORF">OIE73_01655</name>
</gene>
<dbReference type="Gene3D" id="1.10.540.10">
    <property type="entry name" value="Acyl-CoA dehydrogenase/oxidase, N-terminal domain"/>
    <property type="match status" value="1"/>
</dbReference>
<keyword evidence="8" id="KW-1185">Reference proteome</keyword>
<sequence length="367" mass="38843">MADDEILQAVRTFLDRDYADERRLAALLTQGEDRLLLEEAAAQGWFGLVAPEADDGLGLHPAALVPLFRLFGRRLVTGPLLEQMLLPGLLLRTACADDARTRLAATLTGGRRVAVLDPGVTLDWRAANGSPALDSGLLAGSVDLVRFGAVSDLFVAIVDGGPDGTAAVLVLDRERPGITVTGHRSTDPGASYARVALDGVTAGPGDVIARGEAAAGLVAALRSWQRVLVAAELAGIARHVLDLSVEFAKRREQFGRPIGGFQAVKHIAASAAQRVIMLESLVEAVAADSTTLSPGAFELAALSLKAAAAEVGRSTCEDALQIHGGIGFTHEHELHWYYKRALSLRTWYGDEREAATEVGRRLVSAPL</sequence>